<evidence type="ECO:0000313" key="4">
    <source>
        <dbReference type="EMBL" id="GAA0445974.1"/>
    </source>
</evidence>
<keyword evidence="5" id="KW-1185">Reference proteome</keyword>
<dbReference type="SUPFAM" id="SSF55797">
    <property type="entry name" value="PR-1-like"/>
    <property type="match status" value="1"/>
</dbReference>
<dbReference type="CDD" id="cd05379">
    <property type="entry name" value="CAP_bacterial"/>
    <property type="match status" value="1"/>
</dbReference>
<dbReference type="Pfam" id="PF00188">
    <property type="entry name" value="CAP"/>
    <property type="match status" value="1"/>
</dbReference>
<organism evidence="4 5">
    <name type="scientific">Lentibacillus halophilus</name>
    <dbReference type="NCBI Taxonomy" id="295065"/>
    <lineage>
        <taxon>Bacteria</taxon>
        <taxon>Bacillati</taxon>
        <taxon>Bacillota</taxon>
        <taxon>Bacilli</taxon>
        <taxon>Bacillales</taxon>
        <taxon>Bacillaceae</taxon>
        <taxon>Lentibacillus</taxon>
    </lineage>
</organism>
<keyword evidence="1" id="KW-0812">Transmembrane</keyword>
<keyword evidence="1" id="KW-1133">Transmembrane helix</keyword>
<sequence>MRFIRIVILAVLVISGIYYIGLESEWMSDRMNQPQQQTMKQKNNTLKTKSTPDVRPEIPYEGQLFQWIGKETDALEDEFGKPVRKDLSPYGYESWVYTNGKKNYIQFALDNQTVTSVYATGDQLSLDPIHIGQSYASVKEELSFSEEVNYSEDSPTYSFHLRDDELASRPLVKVTDDIFMQLYFDRYTDKLVGVRALTADVLLLRRPYELNYRGELPEKPRHTSDEQQQIDQGMERQIFLMTNVIRNQHKKQPLKWDEAVGKVAYRHSKDMADNNYFSHYNKDGDGLKERLATKDVFYKSAGENIAAQYPDAQAAMHGWLNSEGHREALLKDEYTHLGAGVYKLYYTQNFVTKQ</sequence>
<dbReference type="InterPro" id="IPR014044">
    <property type="entry name" value="CAP_dom"/>
</dbReference>
<dbReference type="InterPro" id="IPR035940">
    <property type="entry name" value="CAP_sf"/>
</dbReference>
<dbReference type="PANTHER" id="PTHR31157:SF26">
    <property type="entry name" value="SCP-LIKE EXTRACELLULAR PROTEIN"/>
    <property type="match status" value="1"/>
</dbReference>
<gene>
    <name evidence="4" type="ORF">GCM10008983_24640</name>
</gene>
<feature type="transmembrane region" description="Helical" evidence="1">
    <location>
        <begin position="6"/>
        <end position="22"/>
    </location>
</feature>
<name>A0ABN0ZFG7_9BACI</name>
<feature type="domain" description="CAP-associated" evidence="3">
    <location>
        <begin position="68"/>
        <end position="208"/>
    </location>
</feature>
<accession>A0ABN0ZFG7</accession>
<reference evidence="4 5" key="1">
    <citation type="journal article" date="2019" name="Int. J. Syst. Evol. Microbiol.">
        <title>The Global Catalogue of Microorganisms (GCM) 10K type strain sequencing project: providing services to taxonomists for standard genome sequencing and annotation.</title>
        <authorList>
            <consortium name="The Broad Institute Genomics Platform"/>
            <consortium name="The Broad Institute Genome Sequencing Center for Infectious Disease"/>
            <person name="Wu L."/>
            <person name="Ma J."/>
        </authorList>
    </citation>
    <scope>NUCLEOTIDE SEQUENCE [LARGE SCALE GENOMIC DNA]</scope>
    <source>
        <strain evidence="4 5">JCM 12149</strain>
    </source>
</reference>
<evidence type="ECO:0000259" key="3">
    <source>
        <dbReference type="Pfam" id="PF14504"/>
    </source>
</evidence>
<dbReference type="Pfam" id="PF14504">
    <property type="entry name" value="CAP_assoc_N"/>
    <property type="match status" value="1"/>
</dbReference>
<dbReference type="InterPro" id="IPR029410">
    <property type="entry name" value="CAP_assoc"/>
</dbReference>
<evidence type="ECO:0000256" key="1">
    <source>
        <dbReference type="SAM" id="Phobius"/>
    </source>
</evidence>
<proteinExistence type="predicted"/>
<dbReference type="PANTHER" id="PTHR31157">
    <property type="entry name" value="SCP DOMAIN-CONTAINING PROTEIN"/>
    <property type="match status" value="1"/>
</dbReference>
<dbReference type="Gene3D" id="3.40.33.10">
    <property type="entry name" value="CAP"/>
    <property type="match status" value="1"/>
</dbReference>
<dbReference type="Proteomes" id="UP001501459">
    <property type="component" value="Unassembled WGS sequence"/>
</dbReference>
<dbReference type="EMBL" id="BAAADM010000054">
    <property type="protein sequence ID" value="GAA0445974.1"/>
    <property type="molecule type" value="Genomic_DNA"/>
</dbReference>
<evidence type="ECO:0000259" key="2">
    <source>
        <dbReference type="Pfam" id="PF00188"/>
    </source>
</evidence>
<protein>
    <submittedName>
        <fullName evidence="4">CAP domain-containing protein</fullName>
    </submittedName>
</protein>
<dbReference type="RefSeq" id="WP_343753588.1">
    <property type="nucleotide sequence ID" value="NZ_BAAADM010000054.1"/>
</dbReference>
<keyword evidence="1" id="KW-0472">Membrane</keyword>
<feature type="domain" description="SCP" evidence="2">
    <location>
        <begin position="241"/>
        <end position="349"/>
    </location>
</feature>
<comment type="caution">
    <text evidence="4">The sequence shown here is derived from an EMBL/GenBank/DDBJ whole genome shotgun (WGS) entry which is preliminary data.</text>
</comment>
<evidence type="ECO:0000313" key="5">
    <source>
        <dbReference type="Proteomes" id="UP001501459"/>
    </source>
</evidence>